<dbReference type="PANTHER" id="PTHR43046">
    <property type="entry name" value="GDP-MANNOSE MANNOSYL HYDROLASE"/>
    <property type="match status" value="1"/>
</dbReference>
<accession>A0A239NXU7</accession>
<evidence type="ECO:0000256" key="1">
    <source>
        <dbReference type="ARBA" id="ARBA00001946"/>
    </source>
</evidence>
<dbReference type="PANTHER" id="PTHR43046:SF12">
    <property type="entry name" value="GDP-MANNOSE MANNOSYL HYDROLASE"/>
    <property type="match status" value="1"/>
</dbReference>
<dbReference type="PRINTS" id="PR00502">
    <property type="entry name" value="NUDIXFAMILY"/>
</dbReference>
<keyword evidence="4" id="KW-0460">Magnesium</keyword>
<evidence type="ECO:0000256" key="5">
    <source>
        <dbReference type="RuleBase" id="RU003476"/>
    </source>
</evidence>
<dbReference type="Proteomes" id="UP000198362">
    <property type="component" value="Unassembled WGS sequence"/>
</dbReference>
<evidence type="ECO:0000313" key="7">
    <source>
        <dbReference type="EMBL" id="SNT59655.1"/>
    </source>
</evidence>
<comment type="cofactor">
    <cofactor evidence="1">
        <name>Mg(2+)</name>
        <dbReference type="ChEBI" id="CHEBI:18420"/>
    </cofactor>
</comment>
<dbReference type="AlphaFoldDB" id="A0A239NXU7"/>
<evidence type="ECO:0000256" key="4">
    <source>
        <dbReference type="ARBA" id="ARBA00022842"/>
    </source>
</evidence>
<feature type="domain" description="Nudix hydrolase" evidence="6">
    <location>
        <begin position="34"/>
        <end position="178"/>
    </location>
</feature>
<dbReference type="Pfam" id="PF00293">
    <property type="entry name" value="NUDIX"/>
    <property type="match status" value="1"/>
</dbReference>
<dbReference type="GO" id="GO:0016787">
    <property type="term" value="F:hydrolase activity"/>
    <property type="evidence" value="ECO:0007669"/>
    <property type="project" value="UniProtKB-KW"/>
</dbReference>
<dbReference type="InterPro" id="IPR020476">
    <property type="entry name" value="Nudix_hydrolase"/>
</dbReference>
<dbReference type="PROSITE" id="PS51462">
    <property type="entry name" value="NUDIX"/>
    <property type="match status" value="1"/>
</dbReference>
<name>A0A239NXU7_9ACTN</name>
<reference evidence="7 8" key="1">
    <citation type="submission" date="2017-06" db="EMBL/GenBank/DDBJ databases">
        <authorList>
            <person name="Kim H.J."/>
            <person name="Triplett B.A."/>
        </authorList>
    </citation>
    <scope>NUCLEOTIDE SEQUENCE [LARGE SCALE GENOMIC DNA]</scope>
    <source>
        <strain evidence="7 8">CGMCC 4.5593</strain>
    </source>
</reference>
<evidence type="ECO:0000256" key="2">
    <source>
        <dbReference type="ARBA" id="ARBA00005582"/>
    </source>
</evidence>
<sequence>MGRSGDVQRVTRYCGEEIWEAPISCASVTDQGELARLSARVLLLDGDFRVLLLRFAFHQRDVPEFGAYGWCAPGGGVEAGESLAEAAAREVGEEVGLAVAPDDLGAPVAYTGGYADLGWARGVFRDDFFALRVDAFEPDMSGMLEVESAFHVGHRWWTSAELASPAETVFPYGLAGLIDELAAGRRPASAVELPWHHASDAR</sequence>
<dbReference type="SUPFAM" id="SSF55811">
    <property type="entry name" value="Nudix"/>
    <property type="match status" value="1"/>
</dbReference>
<protein>
    <submittedName>
        <fullName evidence="7">NUDIX domain-containing protein</fullName>
    </submittedName>
</protein>
<comment type="similarity">
    <text evidence="2 5">Belongs to the Nudix hydrolase family.</text>
</comment>
<dbReference type="OrthoDB" id="3214694at2"/>
<keyword evidence="8" id="KW-1185">Reference proteome</keyword>
<dbReference type="EMBL" id="FZPH01000011">
    <property type="protein sequence ID" value="SNT59655.1"/>
    <property type="molecule type" value="Genomic_DNA"/>
</dbReference>
<dbReference type="PROSITE" id="PS00893">
    <property type="entry name" value="NUDIX_BOX"/>
    <property type="match status" value="1"/>
</dbReference>
<proteinExistence type="inferred from homology"/>
<evidence type="ECO:0000256" key="3">
    <source>
        <dbReference type="ARBA" id="ARBA00022801"/>
    </source>
</evidence>
<organism evidence="7 8">
    <name type="scientific">Asanoa hainanensis</name>
    <dbReference type="NCBI Taxonomy" id="560556"/>
    <lineage>
        <taxon>Bacteria</taxon>
        <taxon>Bacillati</taxon>
        <taxon>Actinomycetota</taxon>
        <taxon>Actinomycetes</taxon>
        <taxon>Micromonosporales</taxon>
        <taxon>Micromonosporaceae</taxon>
        <taxon>Asanoa</taxon>
    </lineage>
</organism>
<dbReference type="InterPro" id="IPR000086">
    <property type="entry name" value="NUDIX_hydrolase_dom"/>
</dbReference>
<keyword evidence="3 5" id="KW-0378">Hydrolase</keyword>
<dbReference type="Gene3D" id="3.90.79.10">
    <property type="entry name" value="Nucleoside Triphosphate Pyrophosphohydrolase"/>
    <property type="match status" value="1"/>
</dbReference>
<dbReference type="CDD" id="cd04685">
    <property type="entry name" value="NUDIX_Hydrolase"/>
    <property type="match status" value="1"/>
</dbReference>
<dbReference type="InterPro" id="IPR020084">
    <property type="entry name" value="NUDIX_hydrolase_CS"/>
</dbReference>
<evidence type="ECO:0000259" key="6">
    <source>
        <dbReference type="PROSITE" id="PS51462"/>
    </source>
</evidence>
<gene>
    <name evidence="7" type="ORF">SAMN05421812_111233</name>
</gene>
<dbReference type="InterPro" id="IPR015797">
    <property type="entry name" value="NUDIX_hydrolase-like_dom_sf"/>
</dbReference>
<evidence type="ECO:0000313" key="8">
    <source>
        <dbReference type="Proteomes" id="UP000198362"/>
    </source>
</evidence>